<evidence type="ECO:0000313" key="2">
    <source>
        <dbReference type="EMBL" id="PTM53595.1"/>
    </source>
</evidence>
<dbReference type="AlphaFoldDB" id="A0A2T4Z1J1"/>
<dbReference type="EMBL" id="PZZL01000006">
    <property type="protein sequence ID" value="PTM53595.1"/>
    <property type="molecule type" value="Genomic_DNA"/>
</dbReference>
<evidence type="ECO:0000256" key="1">
    <source>
        <dbReference type="SAM" id="MobiDB-lite"/>
    </source>
</evidence>
<feature type="region of interest" description="Disordered" evidence="1">
    <location>
        <begin position="1"/>
        <end position="34"/>
    </location>
</feature>
<reference evidence="2 3" key="1">
    <citation type="submission" date="2018-04" db="EMBL/GenBank/DDBJ databases">
        <title>Genomic Encyclopedia of Archaeal and Bacterial Type Strains, Phase II (KMG-II): from individual species to whole genera.</title>
        <authorList>
            <person name="Goeker M."/>
        </authorList>
    </citation>
    <scope>NUCLEOTIDE SEQUENCE [LARGE SCALE GENOMIC DNA]</scope>
    <source>
        <strain evidence="2 3">DSM 25521</strain>
    </source>
</reference>
<protein>
    <submittedName>
        <fullName evidence="2">Uncharacterized protein</fullName>
    </submittedName>
</protein>
<comment type="caution">
    <text evidence="2">The sequence shown here is derived from an EMBL/GenBank/DDBJ whole genome shotgun (WGS) entry which is preliminary data.</text>
</comment>
<proteinExistence type="predicted"/>
<keyword evidence="3" id="KW-1185">Reference proteome</keyword>
<accession>A0A2T4Z1J1</accession>
<organism evidence="2 3">
    <name type="scientific">Phreatobacter oligotrophus</name>
    <dbReference type="NCBI Taxonomy" id="1122261"/>
    <lineage>
        <taxon>Bacteria</taxon>
        <taxon>Pseudomonadati</taxon>
        <taxon>Pseudomonadota</taxon>
        <taxon>Alphaproteobacteria</taxon>
        <taxon>Hyphomicrobiales</taxon>
        <taxon>Phreatobacteraceae</taxon>
        <taxon>Phreatobacter</taxon>
    </lineage>
</organism>
<sequence>MALTARCLVAGGHRPEKSEKSEGHQATNEAPGYRMNDEITGLKEPFDVKHNSGHHPDR</sequence>
<feature type="compositionally biased region" description="Basic and acidic residues" evidence="1">
    <location>
        <begin position="13"/>
        <end position="23"/>
    </location>
</feature>
<evidence type="ECO:0000313" key="3">
    <source>
        <dbReference type="Proteomes" id="UP000241808"/>
    </source>
</evidence>
<gene>
    <name evidence="2" type="ORF">C8P69_106249</name>
</gene>
<name>A0A2T4Z1J1_9HYPH</name>
<dbReference type="Proteomes" id="UP000241808">
    <property type="component" value="Unassembled WGS sequence"/>
</dbReference>